<comment type="caution">
    <text evidence="1">The sequence shown here is derived from an EMBL/GenBank/DDBJ whole genome shotgun (WGS) entry which is preliminary data.</text>
</comment>
<sequence length="124" mass="14478">VSKYPNQAQAKAYLNDFLAGTVRPFLQTARYAYYQHSPSIQVIIIHLKRHIYEVRAYPVDAFFVSSIEEALKVHDFRAWLFTLDDRTRSIHYIIGSQRVGIQRYKQAKRAIRSNRTLALASQAY</sequence>
<name>X1RNC9_9ZZZZ</name>
<dbReference type="EMBL" id="BARW01012253">
    <property type="protein sequence ID" value="GAI82158.1"/>
    <property type="molecule type" value="Genomic_DNA"/>
</dbReference>
<evidence type="ECO:0000313" key="1">
    <source>
        <dbReference type="EMBL" id="GAI82158.1"/>
    </source>
</evidence>
<gene>
    <name evidence="1" type="ORF">S12H4_23187</name>
</gene>
<accession>X1RNC9</accession>
<feature type="non-terminal residue" evidence="1">
    <location>
        <position position="1"/>
    </location>
</feature>
<organism evidence="1">
    <name type="scientific">marine sediment metagenome</name>
    <dbReference type="NCBI Taxonomy" id="412755"/>
    <lineage>
        <taxon>unclassified sequences</taxon>
        <taxon>metagenomes</taxon>
        <taxon>ecological metagenomes</taxon>
    </lineage>
</organism>
<dbReference type="AlphaFoldDB" id="X1RNC9"/>
<reference evidence="1" key="1">
    <citation type="journal article" date="2014" name="Front. Microbiol.">
        <title>High frequency of phylogenetically diverse reductive dehalogenase-homologous genes in deep subseafloor sedimentary metagenomes.</title>
        <authorList>
            <person name="Kawai M."/>
            <person name="Futagami T."/>
            <person name="Toyoda A."/>
            <person name="Takaki Y."/>
            <person name="Nishi S."/>
            <person name="Hori S."/>
            <person name="Arai W."/>
            <person name="Tsubouchi T."/>
            <person name="Morono Y."/>
            <person name="Uchiyama I."/>
            <person name="Ito T."/>
            <person name="Fujiyama A."/>
            <person name="Inagaki F."/>
            <person name="Takami H."/>
        </authorList>
    </citation>
    <scope>NUCLEOTIDE SEQUENCE</scope>
    <source>
        <strain evidence="1">Expedition CK06-06</strain>
    </source>
</reference>
<protein>
    <submittedName>
        <fullName evidence="1">Uncharacterized protein</fullName>
    </submittedName>
</protein>
<proteinExistence type="predicted"/>